<dbReference type="PANTHER" id="PTHR30151:SF0">
    <property type="entry name" value="ABC TRANSPORTER PERMEASE PROTEIN MJ0413-RELATED"/>
    <property type="match status" value="1"/>
</dbReference>
<evidence type="ECO:0000256" key="5">
    <source>
        <dbReference type="ARBA" id="ARBA00022989"/>
    </source>
</evidence>
<gene>
    <name evidence="9" type="ORF">EDM52_18185</name>
</gene>
<feature type="transmembrane region" description="Helical" evidence="7">
    <location>
        <begin position="187"/>
        <end position="208"/>
    </location>
</feature>
<evidence type="ECO:0000256" key="4">
    <source>
        <dbReference type="ARBA" id="ARBA00022692"/>
    </source>
</evidence>
<evidence type="ECO:0000256" key="1">
    <source>
        <dbReference type="ARBA" id="ARBA00004651"/>
    </source>
</evidence>
<comment type="caution">
    <text evidence="9">The sequence shown here is derived from an EMBL/GenBank/DDBJ whole genome shotgun (WGS) entry which is preliminary data.</text>
</comment>
<keyword evidence="10" id="KW-1185">Reference proteome</keyword>
<organism evidence="9 10">
    <name type="scientific">Brevibacillus invocatus</name>
    <dbReference type="NCBI Taxonomy" id="173959"/>
    <lineage>
        <taxon>Bacteria</taxon>
        <taxon>Bacillati</taxon>
        <taxon>Bacillota</taxon>
        <taxon>Bacilli</taxon>
        <taxon>Bacillales</taxon>
        <taxon>Paenibacillaceae</taxon>
        <taxon>Brevibacillus</taxon>
    </lineage>
</organism>
<feature type="transmembrane region" description="Helical" evidence="7">
    <location>
        <begin position="124"/>
        <end position="143"/>
    </location>
</feature>
<dbReference type="GO" id="GO:0005886">
    <property type="term" value="C:plasma membrane"/>
    <property type="evidence" value="ECO:0007669"/>
    <property type="project" value="UniProtKB-SubCell"/>
</dbReference>
<evidence type="ECO:0000256" key="3">
    <source>
        <dbReference type="ARBA" id="ARBA00022475"/>
    </source>
</evidence>
<comment type="similarity">
    <text evidence="7">Belongs to the binding-protein-dependent transport system permease family.</text>
</comment>
<feature type="transmembrane region" description="Helical" evidence="7">
    <location>
        <begin position="61"/>
        <end position="84"/>
    </location>
</feature>
<evidence type="ECO:0000259" key="8">
    <source>
        <dbReference type="PROSITE" id="PS50928"/>
    </source>
</evidence>
<dbReference type="InterPro" id="IPR035906">
    <property type="entry name" value="MetI-like_sf"/>
</dbReference>
<keyword evidence="3" id="KW-1003">Cell membrane</keyword>
<evidence type="ECO:0000256" key="7">
    <source>
        <dbReference type="RuleBase" id="RU363032"/>
    </source>
</evidence>
<feature type="transmembrane region" description="Helical" evidence="7">
    <location>
        <begin position="13"/>
        <end position="30"/>
    </location>
</feature>
<dbReference type="AlphaFoldDB" id="A0A3M8C388"/>
<dbReference type="GO" id="GO:0055085">
    <property type="term" value="P:transmembrane transport"/>
    <property type="evidence" value="ECO:0007669"/>
    <property type="project" value="InterPro"/>
</dbReference>
<dbReference type="PANTHER" id="PTHR30151">
    <property type="entry name" value="ALKANE SULFONATE ABC TRANSPORTER-RELATED, MEMBRANE SUBUNIT"/>
    <property type="match status" value="1"/>
</dbReference>
<feature type="domain" description="ABC transmembrane type-1" evidence="8">
    <location>
        <begin position="58"/>
        <end position="238"/>
    </location>
</feature>
<dbReference type="Proteomes" id="UP000282028">
    <property type="component" value="Unassembled WGS sequence"/>
</dbReference>
<dbReference type="Gene3D" id="1.10.3720.10">
    <property type="entry name" value="MetI-like"/>
    <property type="match status" value="1"/>
</dbReference>
<dbReference type="RefSeq" id="WP_122910374.1">
    <property type="nucleotide sequence ID" value="NZ_CBCSBE010000013.1"/>
</dbReference>
<dbReference type="OrthoDB" id="9804353at2"/>
<keyword evidence="6 7" id="KW-0472">Membrane</keyword>
<evidence type="ECO:0000313" key="9">
    <source>
        <dbReference type="EMBL" id="RNB69903.1"/>
    </source>
</evidence>
<keyword evidence="2 7" id="KW-0813">Transport</keyword>
<dbReference type="InterPro" id="IPR000515">
    <property type="entry name" value="MetI-like"/>
</dbReference>
<accession>A0A3M8C388</accession>
<evidence type="ECO:0000256" key="2">
    <source>
        <dbReference type="ARBA" id="ARBA00022448"/>
    </source>
</evidence>
<protein>
    <submittedName>
        <fullName evidence="9">ABC transporter permease</fullName>
    </submittedName>
</protein>
<evidence type="ECO:0000256" key="6">
    <source>
        <dbReference type="ARBA" id="ARBA00023136"/>
    </source>
</evidence>
<comment type="subcellular location">
    <subcellularLocation>
        <location evidence="1 7">Cell membrane</location>
        <topology evidence="1 7">Multi-pass membrane protein</topology>
    </subcellularLocation>
</comment>
<sequence>MKKGWKLLVEYQALIWIVVAWELIVFLQIMPERLFPSLSKVLVVAFELITTGMLMENLPITLFRVFSGFALAAVVGVPLGLMMSRSKLMNDLVQPVFSLGFPIPRVALYPILVFILGLGSASKITMIFLECLFPIVLNTYYGATRVGKLYLWAAENMGANRNQVFWRVLLPATMPSIFTGLKIALPMAFIIAILTEMIGATAGMGYLLTYMSASLMQEKVLACVVLITVVGYLLNLLIQKIQRKYVFWQ</sequence>
<feature type="transmembrane region" description="Helical" evidence="7">
    <location>
        <begin position="164"/>
        <end position="181"/>
    </location>
</feature>
<dbReference type="CDD" id="cd06261">
    <property type="entry name" value="TM_PBP2"/>
    <property type="match status" value="1"/>
</dbReference>
<keyword evidence="4 7" id="KW-0812">Transmembrane</keyword>
<evidence type="ECO:0000313" key="10">
    <source>
        <dbReference type="Proteomes" id="UP000282028"/>
    </source>
</evidence>
<name>A0A3M8C388_9BACL</name>
<feature type="transmembrane region" description="Helical" evidence="7">
    <location>
        <begin position="96"/>
        <end position="118"/>
    </location>
</feature>
<dbReference type="PROSITE" id="PS50928">
    <property type="entry name" value="ABC_TM1"/>
    <property type="match status" value="1"/>
</dbReference>
<proteinExistence type="inferred from homology"/>
<reference evidence="9 10" key="1">
    <citation type="submission" date="2018-10" db="EMBL/GenBank/DDBJ databases">
        <title>Phylogenomics of Brevibacillus.</title>
        <authorList>
            <person name="Dunlap C."/>
        </authorList>
    </citation>
    <scope>NUCLEOTIDE SEQUENCE [LARGE SCALE GENOMIC DNA]</scope>
    <source>
        <strain evidence="9 10">JCM 12215</strain>
    </source>
</reference>
<keyword evidence="5 7" id="KW-1133">Transmembrane helix</keyword>
<feature type="transmembrane region" description="Helical" evidence="7">
    <location>
        <begin position="220"/>
        <end position="238"/>
    </location>
</feature>
<dbReference type="EMBL" id="RHHR01000036">
    <property type="protein sequence ID" value="RNB69903.1"/>
    <property type="molecule type" value="Genomic_DNA"/>
</dbReference>
<dbReference type="Pfam" id="PF00528">
    <property type="entry name" value="BPD_transp_1"/>
    <property type="match status" value="1"/>
</dbReference>
<dbReference type="SUPFAM" id="SSF161098">
    <property type="entry name" value="MetI-like"/>
    <property type="match status" value="1"/>
</dbReference>